<dbReference type="EMBL" id="BOPF01000013">
    <property type="protein sequence ID" value="GIJ47023.1"/>
    <property type="molecule type" value="Genomic_DNA"/>
</dbReference>
<comment type="caution">
    <text evidence="2">The sequence shown here is derived from an EMBL/GenBank/DDBJ whole genome shotgun (WGS) entry which is preliminary data.</text>
</comment>
<dbReference type="Proteomes" id="UP000619260">
    <property type="component" value="Unassembled WGS sequence"/>
</dbReference>
<dbReference type="Pfam" id="PF12697">
    <property type="entry name" value="Abhydrolase_6"/>
    <property type="match status" value="1"/>
</dbReference>
<dbReference type="AlphaFoldDB" id="A0A8J4DRQ6"/>
<dbReference type="RefSeq" id="WP_239153183.1">
    <property type="nucleotide sequence ID" value="NZ_BOPF01000013.1"/>
</dbReference>
<sequence length="236" mass="25186">MTTDSSTFVLVPGAWHGGWAWHPVAARLRAAGHHAVTFTPPGLDHGDDVSSVTLADAVDRLTAVIARHTDVVVVSHSWGGIPATAAAYRVPERVSRLVYFSSVVPRPGVSMNDELPAEGAAYVRATIEASPDRAVHVLFEQVQQLLMQDEPEPVQRLAHDLLMPHPGRYFLDPYDGPDPGTGGIPASYLLAADDRALARPGSEFAARVGVEPVVVPGSHEALLTHPDELSKALLAL</sequence>
<name>A0A8J4DRQ6_9ACTN</name>
<organism evidence="2 3">
    <name type="scientific">Virgisporangium aliadipatigenens</name>
    <dbReference type="NCBI Taxonomy" id="741659"/>
    <lineage>
        <taxon>Bacteria</taxon>
        <taxon>Bacillati</taxon>
        <taxon>Actinomycetota</taxon>
        <taxon>Actinomycetes</taxon>
        <taxon>Micromonosporales</taxon>
        <taxon>Micromonosporaceae</taxon>
        <taxon>Virgisporangium</taxon>
    </lineage>
</organism>
<accession>A0A8J4DRQ6</accession>
<dbReference type="PANTHER" id="PTHR37017:SF11">
    <property type="entry name" value="ESTERASE_LIPASE_THIOESTERASE DOMAIN-CONTAINING PROTEIN"/>
    <property type="match status" value="1"/>
</dbReference>
<evidence type="ECO:0000313" key="2">
    <source>
        <dbReference type="EMBL" id="GIJ47023.1"/>
    </source>
</evidence>
<dbReference type="PANTHER" id="PTHR37017">
    <property type="entry name" value="AB HYDROLASE-1 DOMAIN-CONTAINING PROTEIN-RELATED"/>
    <property type="match status" value="1"/>
</dbReference>
<dbReference type="InterPro" id="IPR000073">
    <property type="entry name" value="AB_hydrolase_1"/>
</dbReference>
<evidence type="ECO:0000259" key="1">
    <source>
        <dbReference type="Pfam" id="PF12697"/>
    </source>
</evidence>
<keyword evidence="3" id="KW-1185">Reference proteome</keyword>
<dbReference type="SUPFAM" id="SSF53474">
    <property type="entry name" value="alpha/beta-Hydrolases"/>
    <property type="match status" value="1"/>
</dbReference>
<dbReference type="GO" id="GO:0003824">
    <property type="term" value="F:catalytic activity"/>
    <property type="evidence" value="ECO:0007669"/>
    <property type="project" value="UniProtKB-ARBA"/>
</dbReference>
<feature type="domain" description="AB hydrolase-1" evidence="1">
    <location>
        <begin position="8"/>
        <end position="231"/>
    </location>
</feature>
<evidence type="ECO:0000313" key="3">
    <source>
        <dbReference type="Proteomes" id="UP000619260"/>
    </source>
</evidence>
<proteinExistence type="predicted"/>
<reference evidence="2" key="1">
    <citation type="submission" date="2021-01" db="EMBL/GenBank/DDBJ databases">
        <title>Whole genome shotgun sequence of Virgisporangium aliadipatigenens NBRC 105644.</title>
        <authorList>
            <person name="Komaki H."/>
            <person name="Tamura T."/>
        </authorList>
    </citation>
    <scope>NUCLEOTIDE SEQUENCE</scope>
    <source>
        <strain evidence="2">NBRC 105644</strain>
    </source>
</reference>
<dbReference type="Gene3D" id="3.40.50.1820">
    <property type="entry name" value="alpha/beta hydrolase"/>
    <property type="match status" value="1"/>
</dbReference>
<gene>
    <name evidence="2" type="ORF">Val02_39090</name>
</gene>
<protein>
    <recommendedName>
        <fullName evidence="1">AB hydrolase-1 domain-containing protein</fullName>
    </recommendedName>
</protein>
<dbReference type="InterPro" id="IPR029058">
    <property type="entry name" value="AB_hydrolase_fold"/>
</dbReference>
<dbReference type="InterPro" id="IPR052897">
    <property type="entry name" value="Sec-Metab_Biosynth_Hydrolase"/>
</dbReference>